<dbReference type="KEGG" id="mri:Mal4_57210"/>
<name>A0A517ZFV2_9PLAN</name>
<dbReference type="InterPro" id="IPR001792">
    <property type="entry name" value="Acylphosphatase-like_dom"/>
</dbReference>
<dbReference type="OrthoDB" id="9808093at2"/>
<keyword evidence="4 7" id="KW-0378">Hydrolase</keyword>
<evidence type="ECO:0000256" key="1">
    <source>
        <dbReference type="ARBA" id="ARBA00005614"/>
    </source>
</evidence>
<dbReference type="InterPro" id="IPR036046">
    <property type="entry name" value="Acylphosphatase-like_dom_sf"/>
</dbReference>
<dbReference type="EMBL" id="CP036275">
    <property type="protein sequence ID" value="QDU41355.1"/>
    <property type="molecule type" value="Genomic_DNA"/>
</dbReference>
<dbReference type="RefSeq" id="WP_145372657.1">
    <property type="nucleotide sequence ID" value="NZ_CP036275.1"/>
</dbReference>
<dbReference type="Proteomes" id="UP000320496">
    <property type="component" value="Chromosome"/>
</dbReference>
<protein>
    <recommendedName>
        <fullName evidence="2 4">acylphosphatase</fullName>
        <ecNumber evidence="2 4">3.6.1.7</ecNumber>
    </recommendedName>
</protein>
<proteinExistence type="inferred from homology"/>
<evidence type="ECO:0000256" key="5">
    <source>
        <dbReference type="RuleBase" id="RU004168"/>
    </source>
</evidence>
<gene>
    <name evidence="7" type="primary">acyP</name>
    <name evidence="7" type="ORF">Mal4_57210</name>
</gene>
<evidence type="ECO:0000256" key="2">
    <source>
        <dbReference type="ARBA" id="ARBA00012150"/>
    </source>
</evidence>
<dbReference type="PROSITE" id="PS00151">
    <property type="entry name" value="ACYLPHOSPHATASE_2"/>
    <property type="match status" value="1"/>
</dbReference>
<feature type="active site" evidence="4">
    <location>
        <position position="20"/>
    </location>
</feature>
<dbReference type="PROSITE" id="PS51160">
    <property type="entry name" value="ACYLPHOSPHATASE_3"/>
    <property type="match status" value="1"/>
</dbReference>
<evidence type="ECO:0000256" key="4">
    <source>
        <dbReference type="PROSITE-ProRule" id="PRU00520"/>
    </source>
</evidence>
<evidence type="ECO:0000313" key="7">
    <source>
        <dbReference type="EMBL" id="QDU41355.1"/>
    </source>
</evidence>
<evidence type="ECO:0000256" key="3">
    <source>
        <dbReference type="ARBA" id="ARBA00047645"/>
    </source>
</evidence>
<comment type="catalytic activity">
    <reaction evidence="3 4">
        <text>an acyl phosphate + H2O = a carboxylate + phosphate + H(+)</text>
        <dbReference type="Rhea" id="RHEA:14965"/>
        <dbReference type="ChEBI" id="CHEBI:15377"/>
        <dbReference type="ChEBI" id="CHEBI:15378"/>
        <dbReference type="ChEBI" id="CHEBI:29067"/>
        <dbReference type="ChEBI" id="CHEBI:43474"/>
        <dbReference type="ChEBI" id="CHEBI:59918"/>
        <dbReference type="EC" id="3.6.1.7"/>
    </reaction>
</comment>
<evidence type="ECO:0000313" key="8">
    <source>
        <dbReference type="Proteomes" id="UP000320496"/>
    </source>
</evidence>
<dbReference type="EC" id="3.6.1.7" evidence="2 4"/>
<feature type="domain" description="Acylphosphatase-like" evidence="6">
    <location>
        <begin position="5"/>
        <end position="91"/>
    </location>
</feature>
<comment type="similarity">
    <text evidence="1 5">Belongs to the acylphosphatase family.</text>
</comment>
<organism evidence="7 8">
    <name type="scientific">Maioricimonas rarisocia</name>
    <dbReference type="NCBI Taxonomy" id="2528026"/>
    <lineage>
        <taxon>Bacteria</taxon>
        <taxon>Pseudomonadati</taxon>
        <taxon>Planctomycetota</taxon>
        <taxon>Planctomycetia</taxon>
        <taxon>Planctomycetales</taxon>
        <taxon>Planctomycetaceae</taxon>
        <taxon>Maioricimonas</taxon>
    </lineage>
</organism>
<reference evidence="7 8" key="1">
    <citation type="submission" date="2019-02" db="EMBL/GenBank/DDBJ databases">
        <title>Deep-cultivation of Planctomycetes and their phenomic and genomic characterization uncovers novel biology.</title>
        <authorList>
            <person name="Wiegand S."/>
            <person name="Jogler M."/>
            <person name="Boedeker C."/>
            <person name="Pinto D."/>
            <person name="Vollmers J."/>
            <person name="Rivas-Marin E."/>
            <person name="Kohn T."/>
            <person name="Peeters S.H."/>
            <person name="Heuer A."/>
            <person name="Rast P."/>
            <person name="Oberbeckmann S."/>
            <person name="Bunk B."/>
            <person name="Jeske O."/>
            <person name="Meyerdierks A."/>
            <person name="Storesund J.E."/>
            <person name="Kallscheuer N."/>
            <person name="Luecker S."/>
            <person name="Lage O.M."/>
            <person name="Pohl T."/>
            <person name="Merkel B.J."/>
            <person name="Hornburger P."/>
            <person name="Mueller R.-W."/>
            <person name="Bruemmer F."/>
            <person name="Labrenz M."/>
            <person name="Spormann A.M."/>
            <person name="Op den Camp H."/>
            <person name="Overmann J."/>
            <person name="Amann R."/>
            <person name="Jetten M.S.M."/>
            <person name="Mascher T."/>
            <person name="Medema M.H."/>
            <person name="Devos D.P."/>
            <person name="Kaster A.-K."/>
            <person name="Ovreas L."/>
            <person name="Rohde M."/>
            <person name="Galperin M.Y."/>
            <person name="Jogler C."/>
        </authorList>
    </citation>
    <scope>NUCLEOTIDE SEQUENCE [LARGE SCALE GENOMIC DNA]</scope>
    <source>
        <strain evidence="7 8">Mal4</strain>
    </source>
</reference>
<dbReference type="InterPro" id="IPR020456">
    <property type="entry name" value="Acylphosphatase"/>
</dbReference>
<dbReference type="AlphaFoldDB" id="A0A517ZFV2"/>
<dbReference type="InterPro" id="IPR017968">
    <property type="entry name" value="Acylphosphatase_CS"/>
</dbReference>
<dbReference type="Gene3D" id="3.30.70.100">
    <property type="match status" value="1"/>
</dbReference>
<dbReference type="Pfam" id="PF00708">
    <property type="entry name" value="Acylphosphatase"/>
    <property type="match status" value="1"/>
</dbReference>
<keyword evidence="8" id="KW-1185">Reference proteome</keyword>
<accession>A0A517ZFV2</accession>
<dbReference type="PANTHER" id="PTHR47268">
    <property type="entry name" value="ACYLPHOSPHATASE"/>
    <property type="match status" value="1"/>
</dbReference>
<feature type="active site" evidence="4">
    <location>
        <position position="38"/>
    </location>
</feature>
<sequence>MTASCRHIVFRGRVQGVGFRYTASRIAALHGVSGWVRNQSDGTVELVAAGSRSTLERFLDDLQQAMQGYITATDESPCPEHAVPETFEIRR</sequence>
<dbReference type="PANTHER" id="PTHR47268:SF4">
    <property type="entry name" value="ACYLPHOSPHATASE"/>
    <property type="match status" value="1"/>
</dbReference>
<dbReference type="GO" id="GO:0003998">
    <property type="term" value="F:acylphosphatase activity"/>
    <property type="evidence" value="ECO:0007669"/>
    <property type="project" value="UniProtKB-EC"/>
</dbReference>
<evidence type="ECO:0000259" key="6">
    <source>
        <dbReference type="PROSITE" id="PS51160"/>
    </source>
</evidence>
<dbReference type="SUPFAM" id="SSF54975">
    <property type="entry name" value="Acylphosphatase/BLUF domain-like"/>
    <property type="match status" value="1"/>
</dbReference>